<keyword evidence="4" id="KW-0788">Thiol protease</keyword>
<dbReference type="PANTHER" id="PTHR12606:SF141">
    <property type="entry name" value="GH15225P-RELATED"/>
    <property type="match status" value="1"/>
</dbReference>
<evidence type="ECO:0000256" key="3">
    <source>
        <dbReference type="ARBA" id="ARBA00022801"/>
    </source>
</evidence>
<dbReference type="STRING" id="200324.A0A2N5SB88"/>
<comment type="similarity">
    <text evidence="1">Belongs to the peptidase C48 family.</text>
</comment>
<evidence type="ECO:0000313" key="7">
    <source>
        <dbReference type="EMBL" id="PLW08708.1"/>
    </source>
</evidence>
<dbReference type="GO" id="GO:0006508">
    <property type="term" value="P:proteolysis"/>
    <property type="evidence" value="ECO:0007669"/>
    <property type="project" value="UniProtKB-KW"/>
</dbReference>
<keyword evidence="2" id="KW-0645">Protease</keyword>
<keyword evidence="10" id="KW-1185">Reference proteome</keyword>
<dbReference type="Gene3D" id="3.40.395.10">
    <property type="entry name" value="Adenoviral Proteinase, Chain A"/>
    <property type="match status" value="1"/>
</dbReference>
<dbReference type="Pfam" id="PF02902">
    <property type="entry name" value="Peptidase_C48"/>
    <property type="match status" value="1"/>
</dbReference>
<dbReference type="AlphaFoldDB" id="A0A2N5SB88"/>
<name>A0A2N5SB88_9BASI</name>
<keyword evidence="3" id="KW-0378">Hydrolase</keyword>
<dbReference type="EMBL" id="PGCI01001049">
    <property type="protein sequence ID" value="PLW08708.1"/>
    <property type="molecule type" value="Genomic_DNA"/>
</dbReference>
<proteinExistence type="inferred from homology"/>
<dbReference type="SUPFAM" id="SSF54001">
    <property type="entry name" value="Cysteine proteinases"/>
    <property type="match status" value="1"/>
</dbReference>
<feature type="region of interest" description="Disordered" evidence="5">
    <location>
        <begin position="44"/>
        <end position="93"/>
    </location>
</feature>
<organism evidence="8 10">
    <name type="scientific">Puccinia coronata f. sp. avenae</name>
    <dbReference type="NCBI Taxonomy" id="200324"/>
    <lineage>
        <taxon>Eukaryota</taxon>
        <taxon>Fungi</taxon>
        <taxon>Dikarya</taxon>
        <taxon>Basidiomycota</taxon>
        <taxon>Pucciniomycotina</taxon>
        <taxon>Pucciniomycetes</taxon>
        <taxon>Pucciniales</taxon>
        <taxon>Pucciniaceae</taxon>
        <taxon>Puccinia</taxon>
    </lineage>
</organism>
<gene>
    <name evidence="8" type="ORF">PCANC_23812</name>
    <name evidence="9" type="ORF">PCASD_01070</name>
    <name evidence="7" type="ORF">PCASD_20822</name>
</gene>
<protein>
    <recommendedName>
        <fullName evidence="6">Ubiquitin-like protease family profile domain-containing protein</fullName>
    </recommendedName>
</protein>
<dbReference type="PROSITE" id="PS50600">
    <property type="entry name" value="ULP_PROTEASE"/>
    <property type="match status" value="1"/>
</dbReference>
<evidence type="ECO:0000256" key="5">
    <source>
        <dbReference type="SAM" id="MobiDB-lite"/>
    </source>
</evidence>
<evidence type="ECO:0000313" key="10">
    <source>
        <dbReference type="Proteomes" id="UP000235388"/>
    </source>
</evidence>
<feature type="domain" description="Ubiquitin-like protease family profile" evidence="6">
    <location>
        <begin position="167"/>
        <end position="330"/>
    </location>
</feature>
<evidence type="ECO:0000313" key="9">
    <source>
        <dbReference type="EMBL" id="PLW51261.1"/>
    </source>
</evidence>
<dbReference type="InterPro" id="IPR003653">
    <property type="entry name" value="Peptidase_C48_C"/>
</dbReference>
<evidence type="ECO:0000313" key="11">
    <source>
        <dbReference type="Proteomes" id="UP000235392"/>
    </source>
</evidence>
<dbReference type="InterPro" id="IPR038765">
    <property type="entry name" value="Papain-like_cys_pep_sf"/>
</dbReference>
<reference evidence="10 11" key="1">
    <citation type="submission" date="2017-11" db="EMBL/GenBank/DDBJ databases">
        <title>De novo assembly and phasing of dikaryotic genomes from two isolates of Puccinia coronata f. sp. avenae, the causal agent of oat crown rust.</title>
        <authorList>
            <person name="Miller M.E."/>
            <person name="Zhang Y."/>
            <person name="Omidvar V."/>
            <person name="Sperschneider J."/>
            <person name="Schwessinger B."/>
            <person name="Raley C."/>
            <person name="Palmer J.M."/>
            <person name="Garnica D."/>
            <person name="Upadhyaya N."/>
            <person name="Rathjen J."/>
            <person name="Taylor J.M."/>
            <person name="Park R.F."/>
            <person name="Dodds P.N."/>
            <person name="Hirsch C.D."/>
            <person name="Kianian S.F."/>
            <person name="Figueroa M."/>
        </authorList>
    </citation>
    <scope>NUCLEOTIDE SEQUENCE [LARGE SCALE GENOMIC DNA]</scope>
    <source>
        <strain evidence="8">12NC29</strain>
        <strain evidence="7">12SD80</strain>
    </source>
</reference>
<evidence type="ECO:0000256" key="2">
    <source>
        <dbReference type="ARBA" id="ARBA00022670"/>
    </source>
</evidence>
<evidence type="ECO:0000256" key="1">
    <source>
        <dbReference type="ARBA" id="ARBA00005234"/>
    </source>
</evidence>
<dbReference type="GO" id="GO:0016926">
    <property type="term" value="P:protein desumoylation"/>
    <property type="evidence" value="ECO:0007669"/>
    <property type="project" value="TreeGrafter"/>
</dbReference>
<evidence type="ECO:0000256" key="4">
    <source>
        <dbReference type="ARBA" id="ARBA00022807"/>
    </source>
</evidence>
<dbReference type="PANTHER" id="PTHR12606">
    <property type="entry name" value="SENTRIN/SUMO-SPECIFIC PROTEASE"/>
    <property type="match status" value="1"/>
</dbReference>
<dbReference type="Proteomes" id="UP000235388">
    <property type="component" value="Unassembled WGS sequence"/>
</dbReference>
<accession>A0A2N5SB88</accession>
<evidence type="ECO:0000313" key="8">
    <source>
        <dbReference type="EMBL" id="PLW10499.1"/>
    </source>
</evidence>
<dbReference type="GO" id="GO:0016929">
    <property type="term" value="F:deSUMOylase activity"/>
    <property type="evidence" value="ECO:0007669"/>
    <property type="project" value="TreeGrafter"/>
</dbReference>
<dbReference type="GO" id="GO:0005634">
    <property type="term" value="C:nucleus"/>
    <property type="evidence" value="ECO:0007669"/>
    <property type="project" value="TreeGrafter"/>
</dbReference>
<evidence type="ECO:0000259" key="6">
    <source>
        <dbReference type="PROSITE" id="PS50600"/>
    </source>
</evidence>
<dbReference type="EMBL" id="PGCJ01001057">
    <property type="protein sequence ID" value="PLW10499.1"/>
    <property type="molecule type" value="Genomic_DNA"/>
</dbReference>
<sequence length="330" mass="37401">MKLSSSRWRLGFRYESAPTLHPTPILNTLRPTADKRTHKIAIGMGLRNPEPPAQTSLDDHDDLDDPIDMLSSKSKTSSHMKPGPSKGSAPSLLNPITDLPPAEIQPVTPSSPDLDLLLGSFGQLALSKPKSKAPRRKWPVSLTPAQQTVVDKALRSNKETVYDLPGASCGIKELERLSSPHQWLNDEIINFYGVLINLKSQEKLSSKALNVHCFSSFFMNQFDLGGHHRVKRWTRKINLFEKDLVLFPVNLSNTHWALAVINNRKKRFEYYDSLAQSEPGVLDKLRRYYEDESQMKNHEDLNLAEWSDYQPVCFHTSFTIHHAPFSHADI</sequence>
<dbReference type="EMBL" id="PGCI01000006">
    <property type="protein sequence ID" value="PLW51261.1"/>
    <property type="molecule type" value="Genomic_DNA"/>
</dbReference>
<comment type="caution">
    <text evidence="8">The sequence shown here is derived from an EMBL/GenBank/DDBJ whole genome shotgun (WGS) entry which is preliminary data.</text>
</comment>
<dbReference type="OrthoDB" id="2496817at2759"/>
<dbReference type="Proteomes" id="UP000235392">
    <property type="component" value="Unassembled WGS sequence"/>
</dbReference>